<evidence type="ECO:0000256" key="4">
    <source>
        <dbReference type="ARBA" id="ARBA00022536"/>
    </source>
</evidence>
<evidence type="ECO:0000256" key="6">
    <source>
        <dbReference type="ARBA" id="ARBA00022737"/>
    </source>
</evidence>
<dbReference type="InterPro" id="IPR000152">
    <property type="entry name" value="EGF-type_Asp/Asn_hydroxyl_site"/>
</dbReference>
<dbReference type="EMBL" id="CACRXK020025568">
    <property type="protein sequence ID" value="CAB4039563.1"/>
    <property type="molecule type" value="Genomic_DNA"/>
</dbReference>
<gene>
    <name evidence="10" type="ORF">PACLA_8A063863</name>
</gene>
<sequence length="286" mass="30671">MNTIGGYSCECPPGEMMMNSRCVDMRQKECFKDQQDLTNIESSTPGSSCNESLSSRPITRVECCCSKGTAYGHPDMCNLCPIPLTDEYYALCGIVEPTKPTGPGGGGTPFPPGGTPGMVPITDVDECSFVKDPCGMGVCMNTYGSYRCDCEEGFAVQNGDPMCKDKNECLVNPCVGGQCKNTFGSFMCTCSAGYIVDETGLRCVDHNECHLNNTCVNGICVNVVGDYRCLCGSGYQPSRGGKACSDVNECSNGNDRCPDGRCVNTPGSYSCQCNEGFREDSRHICR</sequence>
<dbReference type="InterPro" id="IPR009030">
    <property type="entry name" value="Growth_fac_rcpt_cys_sf"/>
</dbReference>
<comment type="subcellular location">
    <subcellularLocation>
        <location evidence="1">Secreted</location>
        <location evidence="1">Extracellular space</location>
        <location evidence="1">Extracellular matrix</location>
    </subcellularLocation>
</comment>
<name>A0A6S7LNN5_PARCT</name>
<dbReference type="Gene3D" id="2.10.25.10">
    <property type="entry name" value="Laminin"/>
    <property type="match status" value="5"/>
</dbReference>
<keyword evidence="3" id="KW-0272">Extracellular matrix</keyword>
<dbReference type="PROSITE" id="PS50026">
    <property type="entry name" value="EGF_3"/>
    <property type="match status" value="4"/>
</dbReference>
<evidence type="ECO:0000256" key="8">
    <source>
        <dbReference type="ARBA" id="ARBA00023180"/>
    </source>
</evidence>
<dbReference type="InterPro" id="IPR001881">
    <property type="entry name" value="EGF-like_Ca-bd_dom"/>
</dbReference>
<dbReference type="SMART" id="SM00179">
    <property type="entry name" value="EGF_CA"/>
    <property type="match status" value="4"/>
</dbReference>
<keyword evidence="6" id="KW-0677">Repeat</keyword>
<evidence type="ECO:0000256" key="7">
    <source>
        <dbReference type="ARBA" id="ARBA00023157"/>
    </source>
</evidence>
<dbReference type="Pfam" id="PF00683">
    <property type="entry name" value="TB"/>
    <property type="match status" value="1"/>
</dbReference>
<dbReference type="InterPro" id="IPR013032">
    <property type="entry name" value="EGF-like_CS"/>
</dbReference>
<accession>A0A6S7LNN5</accession>
<keyword evidence="4 9" id="KW-0245">EGF-like domain</keyword>
<dbReference type="OrthoDB" id="10045365at2759"/>
<dbReference type="InterPro" id="IPR049883">
    <property type="entry name" value="NOTCH1_EGF-like"/>
</dbReference>
<keyword evidence="11" id="KW-1185">Reference proteome</keyword>
<reference evidence="10" key="1">
    <citation type="submission" date="2020-04" db="EMBL/GenBank/DDBJ databases">
        <authorList>
            <person name="Alioto T."/>
            <person name="Alioto T."/>
            <person name="Gomez Garrido J."/>
        </authorList>
    </citation>
    <scope>NUCLEOTIDE SEQUENCE</scope>
    <source>
        <strain evidence="10">A484AB</strain>
    </source>
</reference>
<protein>
    <submittedName>
        <fullName evidence="10">Fibrillin-2-like</fullName>
    </submittedName>
</protein>
<feature type="non-terminal residue" evidence="10">
    <location>
        <position position="1"/>
    </location>
</feature>
<evidence type="ECO:0000313" key="11">
    <source>
        <dbReference type="Proteomes" id="UP001152795"/>
    </source>
</evidence>
<evidence type="ECO:0000313" key="10">
    <source>
        <dbReference type="EMBL" id="CAB4039563.1"/>
    </source>
</evidence>
<dbReference type="GO" id="GO:0005509">
    <property type="term" value="F:calcium ion binding"/>
    <property type="evidence" value="ECO:0007669"/>
    <property type="project" value="InterPro"/>
</dbReference>
<dbReference type="PROSITE" id="PS01186">
    <property type="entry name" value="EGF_2"/>
    <property type="match status" value="1"/>
</dbReference>
<evidence type="ECO:0000256" key="3">
    <source>
        <dbReference type="ARBA" id="ARBA00022530"/>
    </source>
</evidence>
<dbReference type="AlphaFoldDB" id="A0A6S7LNN5"/>
<dbReference type="InterPro" id="IPR052080">
    <property type="entry name" value="vWF_C/EGF_Fibrillin"/>
</dbReference>
<dbReference type="InterPro" id="IPR017878">
    <property type="entry name" value="TB_dom"/>
</dbReference>
<feature type="disulfide bond" evidence="9">
    <location>
        <begin position="169"/>
        <end position="179"/>
    </location>
</feature>
<dbReference type="PROSITE" id="PS51364">
    <property type="entry name" value="TB"/>
    <property type="match status" value="1"/>
</dbReference>
<keyword evidence="8" id="KW-0325">Glycoprotein</keyword>
<proteinExistence type="predicted"/>
<keyword evidence="5" id="KW-0732">Signal</keyword>
<dbReference type="SUPFAM" id="SSF57184">
    <property type="entry name" value="Growth factor receptor domain"/>
    <property type="match status" value="1"/>
</dbReference>
<dbReference type="CDD" id="cd00054">
    <property type="entry name" value="EGF_CA"/>
    <property type="match status" value="3"/>
</dbReference>
<dbReference type="FunFam" id="2.10.25.10:FF:000003">
    <property type="entry name" value="fibrillin-1 isoform X1"/>
    <property type="match status" value="1"/>
</dbReference>
<dbReference type="SUPFAM" id="SSF57581">
    <property type="entry name" value="TB module/8-cys domain"/>
    <property type="match status" value="1"/>
</dbReference>
<dbReference type="Gene3D" id="3.90.290.10">
    <property type="entry name" value="TGF-beta binding (TB) domain"/>
    <property type="match status" value="1"/>
</dbReference>
<evidence type="ECO:0000256" key="9">
    <source>
        <dbReference type="PROSITE-ProRule" id="PRU00076"/>
    </source>
</evidence>
<dbReference type="PANTHER" id="PTHR47333:SF5">
    <property type="entry name" value="FIBRILLIN-3"/>
    <property type="match status" value="1"/>
</dbReference>
<dbReference type="FunFam" id="2.10.25.10:FF:000068">
    <property type="entry name" value="Latent transforming growth factor beta binding protein 3"/>
    <property type="match status" value="1"/>
</dbReference>
<dbReference type="Proteomes" id="UP001152795">
    <property type="component" value="Unassembled WGS sequence"/>
</dbReference>
<dbReference type="InterPro" id="IPR018097">
    <property type="entry name" value="EGF_Ca-bd_CS"/>
</dbReference>
<dbReference type="InterPro" id="IPR000742">
    <property type="entry name" value="EGF"/>
</dbReference>
<dbReference type="PROSITE" id="PS01187">
    <property type="entry name" value="EGF_CA"/>
    <property type="match status" value="1"/>
</dbReference>
<comment type="caution">
    <text evidence="10">The sequence shown here is derived from an EMBL/GenBank/DDBJ whole genome shotgun (WGS) entry which is preliminary data.</text>
</comment>
<organism evidence="10 11">
    <name type="scientific">Paramuricea clavata</name>
    <name type="common">Red gorgonian</name>
    <name type="synonym">Violescent sea-whip</name>
    <dbReference type="NCBI Taxonomy" id="317549"/>
    <lineage>
        <taxon>Eukaryota</taxon>
        <taxon>Metazoa</taxon>
        <taxon>Cnidaria</taxon>
        <taxon>Anthozoa</taxon>
        <taxon>Octocorallia</taxon>
        <taxon>Malacalcyonacea</taxon>
        <taxon>Plexauridae</taxon>
        <taxon>Paramuricea</taxon>
    </lineage>
</organism>
<dbReference type="Pfam" id="PF07645">
    <property type="entry name" value="EGF_CA"/>
    <property type="match status" value="4"/>
</dbReference>
<comment type="caution">
    <text evidence="9">Lacks conserved residue(s) required for the propagation of feature annotation.</text>
</comment>
<dbReference type="PROSITE" id="PS00010">
    <property type="entry name" value="ASX_HYDROXYL"/>
    <property type="match status" value="4"/>
</dbReference>
<dbReference type="SMART" id="SM00181">
    <property type="entry name" value="EGF"/>
    <property type="match status" value="4"/>
</dbReference>
<evidence type="ECO:0000256" key="1">
    <source>
        <dbReference type="ARBA" id="ARBA00004498"/>
    </source>
</evidence>
<dbReference type="InterPro" id="IPR036773">
    <property type="entry name" value="TB_dom_sf"/>
</dbReference>
<evidence type="ECO:0000256" key="2">
    <source>
        <dbReference type="ARBA" id="ARBA00022525"/>
    </source>
</evidence>
<evidence type="ECO:0000256" key="5">
    <source>
        <dbReference type="ARBA" id="ARBA00022729"/>
    </source>
</evidence>
<keyword evidence="2" id="KW-0964">Secreted</keyword>
<dbReference type="PANTHER" id="PTHR47333">
    <property type="entry name" value="VON WILLEBRAND FACTOR C AND EGF DOMAIN-CONTAINING PROTEIN"/>
    <property type="match status" value="1"/>
</dbReference>
<keyword evidence="7 9" id="KW-1015">Disulfide bond</keyword>
<dbReference type="Pfam" id="PF12661">
    <property type="entry name" value="hEGF"/>
    <property type="match status" value="1"/>
</dbReference>
<dbReference type="SUPFAM" id="SSF57196">
    <property type="entry name" value="EGF/Laminin"/>
    <property type="match status" value="1"/>
</dbReference>
<dbReference type="FunFam" id="2.10.25.10:FF:000005">
    <property type="entry name" value="Fibrillin 2"/>
    <property type="match status" value="2"/>
</dbReference>